<feature type="compositionally biased region" description="Low complexity" evidence="1">
    <location>
        <begin position="20"/>
        <end position="40"/>
    </location>
</feature>
<keyword evidence="3" id="KW-1185">Reference proteome</keyword>
<gene>
    <name evidence="2" type="ORF">OG814_03700</name>
</gene>
<proteinExistence type="predicted"/>
<dbReference type="Proteomes" id="UP001622594">
    <property type="component" value="Chromosome"/>
</dbReference>
<dbReference type="EMBL" id="CP108188">
    <property type="protein sequence ID" value="WTR68433.1"/>
    <property type="molecule type" value="Genomic_DNA"/>
</dbReference>
<evidence type="ECO:0000313" key="3">
    <source>
        <dbReference type="Proteomes" id="UP001622594"/>
    </source>
</evidence>
<feature type="region of interest" description="Disordered" evidence="1">
    <location>
        <begin position="1"/>
        <end position="40"/>
    </location>
</feature>
<dbReference type="InterPro" id="IPR012467">
    <property type="entry name" value="DUF1684"/>
</dbReference>
<reference evidence="2 3" key="1">
    <citation type="submission" date="2022-10" db="EMBL/GenBank/DDBJ databases">
        <title>The complete genomes of actinobacterial strains from the NBC collection.</title>
        <authorList>
            <person name="Joergensen T.S."/>
            <person name="Alvarez Arevalo M."/>
            <person name="Sterndorff E.B."/>
            <person name="Faurdal D."/>
            <person name="Vuksanovic O."/>
            <person name="Mourched A.-S."/>
            <person name="Charusanti P."/>
            <person name="Shaw S."/>
            <person name="Blin K."/>
            <person name="Weber T."/>
        </authorList>
    </citation>
    <scope>NUCLEOTIDE SEQUENCE [LARGE SCALE GENOMIC DNA]</scope>
    <source>
        <strain evidence="2 3">NBC_00123</strain>
    </source>
</reference>
<dbReference type="PANTHER" id="PTHR41913">
    <property type="entry name" value="DUF1684 DOMAIN-CONTAINING PROTEIN"/>
    <property type="match status" value="1"/>
</dbReference>
<dbReference type="Pfam" id="PF07920">
    <property type="entry name" value="DUF1684"/>
    <property type="match status" value="1"/>
</dbReference>
<evidence type="ECO:0000313" key="2">
    <source>
        <dbReference type="EMBL" id="WTR68433.1"/>
    </source>
</evidence>
<dbReference type="PANTHER" id="PTHR41913:SF1">
    <property type="entry name" value="DUF1684 DOMAIN-CONTAINING PROTEIN"/>
    <property type="match status" value="1"/>
</dbReference>
<evidence type="ECO:0000256" key="1">
    <source>
        <dbReference type="SAM" id="MobiDB-lite"/>
    </source>
</evidence>
<name>A0ABZ1L4Y7_9ACTN</name>
<organism evidence="2 3">
    <name type="scientific">Streptomyces zaomyceticus</name>
    <dbReference type="NCBI Taxonomy" id="68286"/>
    <lineage>
        <taxon>Bacteria</taxon>
        <taxon>Bacillati</taxon>
        <taxon>Actinomycetota</taxon>
        <taxon>Actinomycetes</taxon>
        <taxon>Kitasatosporales</taxon>
        <taxon>Streptomycetaceae</taxon>
        <taxon>Streptomyces</taxon>
    </lineage>
</organism>
<protein>
    <submittedName>
        <fullName evidence="2">DUF1684 domain-containing protein</fullName>
    </submittedName>
</protein>
<sequence>MSSRSVPDAPAHTPSDTHTAPEAGTRTATGTGAPGTPDPAAFAAEWEDWHRTKDARLASEHGFLAITGLHWLSEEPQRFPGVPGAWSTGPDGVTVALDEGTELVVDGAAVRGRYGFGVIPEREGVDAVWGDTVIEVARRGGHDVVRPRHPDHPLRVDFAGTPAYTPDPRWVVTGRYEAFAEPRPTTVGASVEGLRHVYDAPGRVVFRLDGRELSLTAFNGHTPGTFTVLFTDATSGVTTYAANRNLRVEAPGPDGEVVLDFNRATNLPCAYTDFATCPLPPAENRLPLAIEAGEKIPHERRPVTP</sequence>
<accession>A0ABZ1L4Y7</accession>
<dbReference type="RefSeq" id="WP_406333395.1">
    <property type="nucleotide sequence ID" value="NZ_CP108188.1"/>
</dbReference>